<dbReference type="AlphaFoldDB" id="A0A3Q3IC47"/>
<name>A0A3Q3IC47_MONAL</name>
<keyword evidence="3 6" id="KW-0812">Transmembrane</keyword>
<evidence type="ECO:0000313" key="7">
    <source>
        <dbReference type="Ensembl" id="ENSMALP00000000259.1"/>
    </source>
</evidence>
<evidence type="ECO:0000256" key="2">
    <source>
        <dbReference type="ARBA" id="ARBA00011030"/>
    </source>
</evidence>
<evidence type="ECO:0000256" key="1">
    <source>
        <dbReference type="ARBA" id="ARBA00004141"/>
    </source>
</evidence>
<protein>
    <submittedName>
        <fullName evidence="7">Uncharacterized protein</fullName>
    </submittedName>
</protein>
<dbReference type="STRING" id="43700.ENSMALP00000000259"/>
<evidence type="ECO:0000313" key="8">
    <source>
        <dbReference type="Proteomes" id="UP000261600"/>
    </source>
</evidence>
<reference evidence="7" key="2">
    <citation type="submission" date="2025-09" db="UniProtKB">
        <authorList>
            <consortium name="Ensembl"/>
        </authorList>
    </citation>
    <scope>IDENTIFICATION</scope>
</reference>
<feature type="transmembrane region" description="Helical" evidence="6">
    <location>
        <begin position="59"/>
        <end position="78"/>
    </location>
</feature>
<proteinExistence type="inferred from homology"/>
<dbReference type="InterPro" id="IPR020977">
    <property type="entry name" value="Beta-casein-like"/>
</dbReference>
<sequence length="223" mass="23998">MGGVCCASLEPKSLMKMGLSMILISHVNFLLGALVHGVVFKHISLHKQATAMEYAISNVLALTTGLGIVVGILAIVLSKNKKSIGLTWSLFTVSLFTTIMAATSAIGLIVSVVKAIIDSGQRLLTYRCFPTAIVYSGVTNECPFDPTRLNVSVLVTTVILWVPLIVTCVIQLVFSARCFAACISFLGLPCCPNRDRPNNIARALYRESSDREGGTVGRSSFWI</sequence>
<keyword evidence="4 6" id="KW-1133">Transmembrane helix</keyword>
<feature type="transmembrane region" description="Helical" evidence="6">
    <location>
        <begin position="18"/>
        <end position="39"/>
    </location>
</feature>
<reference evidence="7" key="1">
    <citation type="submission" date="2025-08" db="UniProtKB">
        <authorList>
            <consortium name="Ensembl"/>
        </authorList>
    </citation>
    <scope>IDENTIFICATION</scope>
</reference>
<accession>A0A3Q3IC47</accession>
<dbReference type="Proteomes" id="UP000261600">
    <property type="component" value="Unplaced"/>
</dbReference>
<comment type="subcellular location">
    <subcellularLocation>
        <location evidence="1">Membrane</location>
        <topology evidence="1">Multi-pass membrane protein</topology>
    </subcellularLocation>
</comment>
<evidence type="ECO:0000256" key="6">
    <source>
        <dbReference type="SAM" id="Phobius"/>
    </source>
</evidence>
<organism evidence="7 8">
    <name type="scientific">Monopterus albus</name>
    <name type="common">Swamp eel</name>
    <dbReference type="NCBI Taxonomy" id="43700"/>
    <lineage>
        <taxon>Eukaryota</taxon>
        <taxon>Metazoa</taxon>
        <taxon>Chordata</taxon>
        <taxon>Craniata</taxon>
        <taxon>Vertebrata</taxon>
        <taxon>Euteleostomi</taxon>
        <taxon>Actinopterygii</taxon>
        <taxon>Neopterygii</taxon>
        <taxon>Teleostei</taxon>
        <taxon>Neoteleostei</taxon>
        <taxon>Acanthomorphata</taxon>
        <taxon>Anabantaria</taxon>
        <taxon>Synbranchiformes</taxon>
        <taxon>Synbranchidae</taxon>
        <taxon>Monopterus</taxon>
    </lineage>
</organism>
<dbReference type="PANTHER" id="PTHR31258:SF5">
    <property type="entry name" value="TMEM54 PROTEIN-RELATED"/>
    <property type="match status" value="1"/>
</dbReference>
<dbReference type="Ensembl" id="ENSMALT00000000291.1">
    <property type="protein sequence ID" value="ENSMALP00000000259.1"/>
    <property type="gene ID" value="ENSMALG00000000217.1"/>
</dbReference>
<evidence type="ECO:0000256" key="3">
    <source>
        <dbReference type="ARBA" id="ARBA00022692"/>
    </source>
</evidence>
<dbReference type="GO" id="GO:0016020">
    <property type="term" value="C:membrane"/>
    <property type="evidence" value="ECO:0007669"/>
    <property type="project" value="UniProtKB-SubCell"/>
</dbReference>
<keyword evidence="8" id="KW-1185">Reference proteome</keyword>
<feature type="transmembrane region" description="Helical" evidence="6">
    <location>
        <begin position="153"/>
        <end position="174"/>
    </location>
</feature>
<evidence type="ECO:0000256" key="5">
    <source>
        <dbReference type="ARBA" id="ARBA00023136"/>
    </source>
</evidence>
<feature type="transmembrane region" description="Helical" evidence="6">
    <location>
        <begin position="90"/>
        <end position="117"/>
    </location>
</feature>
<evidence type="ECO:0000256" key="4">
    <source>
        <dbReference type="ARBA" id="ARBA00022989"/>
    </source>
</evidence>
<dbReference type="PANTHER" id="PTHR31258">
    <property type="entry name" value="KERATINOCYTE-ASSOCIATED PROTEIN 3"/>
    <property type="match status" value="1"/>
</dbReference>
<dbReference type="Pfam" id="PF12304">
    <property type="entry name" value="BCLP"/>
    <property type="match status" value="1"/>
</dbReference>
<comment type="similarity">
    <text evidence="2">Belongs to the TMEM54 family.</text>
</comment>
<keyword evidence="5 6" id="KW-0472">Membrane</keyword>